<dbReference type="OMA" id="LIRCHSW"/>
<dbReference type="Pfam" id="PF13895">
    <property type="entry name" value="Ig_2"/>
    <property type="match status" value="1"/>
</dbReference>
<dbReference type="GO" id="GO:0019370">
    <property type="term" value="P:leukotriene biosynthetic process"/>
    <property type="evidence" value="ECO:0007669"/>
    <property type="project" value="Ensembl"/>
</dbReference>
<evidence type="ECO:0000256" key="3">
    <source>
        <dbReference type="ARBA" id="ARBA00022729"/>
    </source>
</evidence>
<dbReference type="FunFam" id="2.60.40.10:FF:000217">
    <property type="entry name" value="High affinity immunoglobulin gamma Fc receptor I"/>
    <property type="match status" value="1"/>
</dbReference>
<dbReference type="GO" id="GO:0042092">
    <property type="term" value="P:type 2 immune response"/>
    <property type="evidence" value="ECO:0007669"/>
    <property type="project" value="Ensembl"/>
</dbReference>
<dbReference type="InterPro" id="IPR036179">
    <property type="entry name" value="Ig-like_dom_sf"/>
</dbReference>
<dbReference type="GO" id="GO:0032725">
    <property type="term" value="P:positive regulation of granulocyte macrophage colony-stimulating factor production"/>
    <property type="evidence" value="ECO:0007669"/>
    <property type="project" value="Ensembl"/>
</dbReference>
<keyword evidence="6" id="KW-0325">Glycoprotein</keyword>
<dbReference type="GO" id="GO:0019722">
    <property type="term" value="P:calcium-mediated signaling"/>
    <property type="evidence" value="ECO:0007669"/>
    <property type="project" value="Ensembl"/>
</dbReference>
<dbReference type="PANTHER" id="PTHR11481:SF12">
    <property type="entry name" value="HIGH AFFINITY IMMUNOGLOBULIN EPSILON RECEPTOR SUBUNIT ALPHA"/>
    <property type="match status" value="1"/>
</dbReference>
<dbReference type="SMART" id="SM00409">
    <property type="entry name" value="IG"/>
    <property type="match status" value="2"/>
</dbReference>
<dbReference type="SUPFAM" id="SSF48726">
    <property type="entry name" value="Immunoglobulin"/>
    <property type="match status" value="2"/>
</dbReference>
<comment type="subcellular location">
    <subcellularLocation>
        <location evidence="1">Cell membrane</location>
        <topology evidence="1">Single-pass type I membrane protein</topology>
    </subcellularLocation>
</comment>
<organism evidence="11 12">
    <name type="scientific">Nannospalax galili</name>
    <name type="common">Northern Israeli blind subterranean mole rat</name>
    <name type="synonym">Spalax galili</name>
    <dbReference type="NCBI Taxonomy" id="1026970"/>
    <lineage>
        <taxon>Eukaryota</taxon>
        <taxon>Metazoa</taxon>
        <taxon>Chordata</taxon>
        <taxon>Craniata</taxon>
        <taxon>Vertebrata</taxon>
        <taxon>Euteleostomi</taxon>
        <taxon>Mammalia</taxon>
        <taxon>Eutheria</taxon>
        <taxon>Euarchontoglires</taxon>
        <taxon>Glires</taxon>
        <taxon>Rodentia</taxon>
        <taxon>Myomorpha</taxon>
        <taxon>Muroidea</taxon>
        <taxon>Spalacidae</taxon>
        <taxon>Spalacinae</taxon>
        <taxon>Nannospalax</taxon>
    </lineage>
</organism>
<dbReference type="PROSITE" id="PS50835">
    <property type="entry name" value="IG_LIKE"/>
    <property type="match status" value="1"/>
</dbReference>
<feature type="transmembrane region" description="Helical" evidence="8">
    <location>
        <begin position="195"/>
        <end position="218"/>
    </location>
</feature>
<dbReference type="GO" id="GO:0016068">
    <property type="term" value="P:type I hypersensitivity"/>
    <property type="evidence" value="ECO:0007669"/>
    <property type="project" value="Ensembl"/>
</dbReference>
<dbReference type="GO" id="GO:0001820">
    <property type="term" value="P:serotonin secretion"/>
    <property type="evidence" value="ECO:0007669"/>
    <property type="project" value="Ensembl"/>
</dbReference>
<dbReference type="InterPro" id="IPR007110">
    <property type="entry name" value="Ig-like_dom"/>
</dbReference>
<keyword evidence="8" id="KW-1133">Transmembrane helix</keyword>
<evidence type="ECO:0000256" key="9">
    <source>
        <dbReference type="SAM" id="SignalP"/>
    </source>
</evidence>
<keyword evidence="7" id="KW-0393">Immunoglobulin domain</keyword>
<evidence type="ECO:0000259" key="10">
    <source>
        <dbReference type="PROSITE" id="PS50835"/>
    </source>
</evidence>
<dbReference type="GO" id="GO:0032752">
    <property type="term" value="P:positive regulation of interleukin-3 production"/>
    <property type="evidence" value="ECO:0007669"/>
    <property type="project" value="Ensembl"/>
</dbReference>
<evidence type="ECO:0000256" key="5">
    <source>
        <dbReference type="ARBA" id="ARBA00023157"/>
    </source>
</evidence>
<dbReference type="Proteomes" id="UP000694381">
    <property type="component" value="Unassembled WGS sequence"/>
</dbReference>
<evidence type="ECO:0000313" key="12">
    <source>
        <dbReference type="Proteomes" id="UP000694381"/>
    </source>
</evidence>
<feature type="domain" description="Ig-like" evidence="10">
    <location>
        <begin position="9"/>
        <end position="102"/>
    </location>
</feature>
<keyword evidence="5" id="KW-1015">Disulfide bond</keyword>
<evidence type="ECO:0000256" key="4">
    <source>
        <dbReference type="ARBA" id="ARBA00023136"/>
    </source>
</evidence>
<dbReference type="GO" id="GO:0043306">
    <property type="term" value="P:positive regulation of mast cell degranulation"/>
    <property type="evidence" value="ECO:0007669"/>
    <property type="project" value="Ensembl"/>
</dbReference>
<dbReference type="GO" id="GO:0032765">
    <property type="term" value="P:positive regulation of mast cell cytokine production"/>
    <property type="evidence" value="ECO:0007669"/>
    <property type="project" value="Ensembl"/>
</dbReference>
<proteinExistence type="predicted"/>
<dbReference type="Gene3D" id="2.60.40.10">
    <property type="entry name" value="Immunoglobulins"/>
    <property type="match status" value="2"/>
</dbReference>
<reference evidence="11" key="2">
    <citation type="submission" date="2025-09" db="UniProtKB">
        <authorList>
            <consortium name="Ensembl"/>
        </authorList>
    </citation>
    <scope>IDENTIFICATION</scope>
</reference>
<evidence type="ECO:0000256" key="8">
    <source>
        <dbReference type="SAM" id="Phobius"/>
    </source>
</evidence>
<dbReference type="AlphaFoldDB" id="A0A8C6W6Q9"/>
<dbReference type="Pfam" id="PF13927">
    <property type="entry name" value="Ig_3"/>
    <property type="match status" value="1"/>
</dbReference>
<dbReference type="GO" id="GO:0019863">
    <property type="term" value="F:IgE binding"/>
    <property type="evidence" value="ECO:0007669"/>
    <property type="project" value="Ensembl"/>
</dbReference>
<dbReference type="InterPro" id="IPR003599">
    <property type="entry name" value="Ig_sub"/>
</dbReference>
<keyword evidence="3 9" id="KW-0732">Signal</keyword>
<keyword evidence="2" id="KW-1003">Cell membrane</keyword>
<feature type="signal peptide" evidence="9">
    <location>
        <begin position="1"/>
        <end position="26"/>
    </location>
</feature>
<evidence type="ECO:0000256" key="2">
    <source>
        <dbReference type="ARBA" id="ARBA00022475"/>
    </source>
</evidence>
<keyword evidence="4 8" id="KW-0472">Membrane</keyword>
<sequence length="240" mass="27574">MATATGGSPQLWLTLLLFSTQKSVVSLNPPWIRIFKGETVTLTCNKNNSREENSTEWMHNGIVSNVKTTYWEIVNATIQDSGNYTCQSQPFSESKPVHLEVTADWLLLQASADMVREGGSFYIRCHGWKNRIVHKVIYYKDNFAFKYLYESPNIFFRNATFNNSGNYHCTGNLQQLTRTSEPFRITVMKAHQSKYYWLQPIIQILVVILFVVDTGLLVSTQEELKFVLKVQETGKANKIQ</sequence>
<dbReference type="FunFam" id="2.60.40.10:FF:000356">
    <property type="entry name" value="Low affinity immunoglobulin gamma Fc region receptor III-A"/>
    <property type="match status" value="1"/>
</dbReference>
<feature type="chain" id="PRO_5034844474" evidence="9">
    <location>
        <begin position="27"/>
        <end position="240"/>
    </location>
</feature>
<dbReference type="GO" id="GO:0019768">
    <property type="term" value="F:high-affinity IgE receptor activity"/>
    <property type="evidence" value="ECO:0007669"/>
    <property type="project" value="Ensembl"/>
</dbReference>
<dbReference type="InterPro" id="IPR013783">
    <property type="entry name" value="Ig-like_fold"/>
</dbReference>
<dbReference type="GO" id="GO:0043303">
    <property type="term" value="P:mast cell degranulation"/>
    <property type="evidence" value="ECO:0007669"/>
    <property type="project" value="Ensembl"/>
</dbReference>
<dbReference type="GO" id="GO:0009897">
    <property type="term" value="C:external side of plasma membrane"/>
    <property type="evidence" value="ECO:0007669"/>
    <property type="project" value="Ensembl"/>
</dbReference>
<accession>A0A8C6W6Q9</accession>
<dbReference type="GO" id="GO:0050850">
    <property type="term" value="P:positive regulation of calcium-mediated signaling"/>
    <property type="evidence" value="ECO:0007669"/>
    <property type="project" value="Ensembl"/>
</dbReference>
<dbReference type="PANTHER" id="PTHR11481">
    <property type="entry name" value="IMMUNOGLOBULIN FC RECEPTOR"/>
    <property type="match status" value="1"/>
</dbReference>
<dbReference type="CDD" id="cd05752">
    <property type="entry name" value="Ig1_FcgammaR_like"/>
    <property type="match status" value="1"/>
</dbReference>
<evidence type="ECO:0000256" key="1">
    <source>
        <dbReference type="ARBA" id="ARBA00004251"/>
    </source>
</evidence>
<reference evidence="11" key="1">
    <citation type="submission" date="2025-08" db="UniProtKB">
        <authorList>
            <consortium name="Ensembl"/>
        </authorList>
    </citation>
    <scope>IDENTIFICATION</scope>
</reference>
<dbReference type="CDD" id="cd05753">
    <property type="entry name" value="Ig2_FcgammaR_like"/>
    <property type="match status" value="1"/>
</dbReference>
<keyword evidence="8" id="KW-0812">Transmembrane</keyword>
<dbReference type="GO" id="GO:0043308">
    <property type="term" value="P:eosinophil degranulation"/>
    <property type="evidence" value="ECO:0007669"/>
    <property type="project" value="Ensembl"/>
</dbReference>
<dbReference type="GeneTree" id="ENSGT01050000244808"/>
<evidence type="ECO:0000256" key="7">
    <source>
        <dbReference type="ARBA" id="ARBA00023319"/>
    </source>
</evidence>
<dbReference type="Ensembl" id="ENSNGAT00000017494.1">
    <property type="protein sequence ID" value="ENSNGAP00000011939.1"/>
    <property type="gene ID" value="ENSNGAG00000013961.1"/>
</dbReference>
<name>A0A8C6W6Q9_NANGA</name>
<keyword evidence="12" id="KW-1185">Reference proteome</keyword>
<gene>
    <name evidence="11" type="primary">Fcer1a</name>
</gene>
<evidence type="ECO:0000256" key="6">
    <source>
        <dbReference type="ARBA" id="ARBA00023180"/>
    </source>
</evidence>
<protein>
    <submittedName>
        <fullName evidence="11">Fc receptor, IgE, high affinity I, alpha polypeptide</fullName>
    </submittedName>
</protein>
<dbReference type="GO" id="GO:0001812">
    <property type="term" value="P:positive regulation of type I hypersensitivity"/>
    <property type="evidence" value="ECO:0007669"/>
    <property type="project" value="Ensembl"/>
</dbReference>
<dbReference type="InterPro" id="IPR050488">
    <property type="entry name" value="Ig_Fc_receptor"/>
</dbReference>
<evidence type="ECO:0000313" key="11">
    <source>
        <dbReference type="Ensembl" id="ENSNGAP00000011939.1"/>
    </source>
</evidence>